<dbReference type="Proteomes" id="UP000018958">
    <property type="component" value="Unassembled WGS sequence"/>
</dbReference>
<organism evidence="1 2">
    <name type="scientific">Phytophthora nicotianae CJ01A1</name>
    <dbReference type="NCBI Taxonomy" id="1317063"/>
    <lineage>
        <taxon>Eukaryota</taxon>
        <taxon>Sar</taxon>
        <taxon>Stramenopiles</taxon>
        <taxon>Oomycota</taxon>
        <taxon>Peronosporomycetes</taxon>
        <taxon>Peronosporales</taxon>
        <taxon>Peronosporaceae</taxon>
        <taxon>Phytophthora</taxon>
    </lineage>
</organism>
<evidence type="ECO:0000313" key="1">
    <source>
        <dbReference type="EMBL" id="ETP08676.1"/>
    </source>
</evidence>
<evidence type="ECO:0000313" key="2">
    <source>
        <dbReference type="Proteomes" id="UP000018958"/>
    </source>
</evidence>
<gene>
    <name evidence="1" type="ORF">F441_15397</name>
</gene>
<dbReference type="EMBL" id="ANIX01003123">
    <property type="protein sequence ID" value="ETP08676.1"/>
    <property type="molecule type" value="Genomic_DNA"/>
</dbReference>
<sequence length="202" mass="22820">MCACIPPSYLRSCFAEADGSALRFGDADGAQYNAMASVFVDCETETSAVRRWLADPDVEQFGEYFLQQWLTGKFVKWQCFRTPVGWVTTNNPVETFNAKLKKTYTLRERMLMGSLLGQLQVCCRMESVSGAEFHEKSTASSRLRRRATTLRRQRLLVETPSFDGSSNFVLVVSKATPRIYVKPKRKSMEVDRSCGCGCATWC</sequence>
<name>W2WDS0_PHYNI</name>
<evidence type="ECO:0008006" key="3">
    <source>
        <dbReference type="Google" id="ProtNLM"/>
    </source>
</evidence>
<reference evidence="1 2" key="1">
    <citation type="submission" date="2013-11" db="EMBL/GenBank/DDBJ databases">
        <title>The Genome Sequence of Phytophthora parasitica CJ01A1.</title>
        <authorList>
            <consortium name="The Broad Institute Genomics Platform"/>
            <person name="Russ C."/>
            <person name="Tyler B."/>
            <person name="Panabieres F."/>
            <person name="Shan W."/>
            <person name="Tripathy S."/>
            <person name="Grunwald N."/>
            <person name="Machado M."/>
            <person name="Johnson C.S."/>
            <person name="Walker B."/>
            <person name="Young S.K."/>
            <person name="Zeng Q."/>
            <person name="Gargeya S."/>
            <person name="Fitzgerald M."/>
            <person name="Haas B."/>
            <person name="Abouelleil A."/>
            <person name="Allen A.W."/>
            <person name="Alvarado L."/>
            <person name="Arachchi H.M."/>
            <person name="Berlin A.M."/>
            <person name="Chapman S.B."/>
            <person name="Gainer-Dewar J."/>
            <person name="Goldberg J."/>
            <person name="Griggs A."/>
            <person name="Gujja S."/>
            <person name="Hansen M."/>
            <person name="Howarth C."/>
            <person name="Imamovic A."/>
            <person name="Ireland A."/>
            <person name="Larimer J."/>
            <person name="McCowan C."/>
            <person name="Murphy C."/>
            <person name="Pearson M."/>
            <person name="Poon T.W."/>
            <person name="Priest M."/>
            <person name="Roberts A."/>
            <person name="Saif S."/>
            <person name="Shea T."/>
            <person name="Sisk P."/>
            <person name="Sykes S."/>
            <person name="Wortman J."/>
            <person name="Nusbaum C."/>
            <person name="Birren B."/>
        </authorList>
    </citation>
    <scope>NUCLEOTIDE SEQUENCE [LARGE SCALE GENOMIC DNA]</scope>
    <source>
        <strain evidence="1 2">CJ01A1</strain>
    </source>
</reference>
<protein>
    <recommendedName>
        <fullName evidence="3">MULE transposase domain-containing protein</fullName>
    </recommendedName>
</protein>
<comment type="caution">
    <text evidence="1">The sequence shown here is derived from an EMBL/GenBank/DDBJ whole genome shotgun (WGS) entry which is preliminary data.</text>
</comment>
<accession>W2WDS0</accession>
<proteinExistence type="predicted"/>
<dbReference type="AlphaFoldDB" id="W2WDS0"/>